<protein>
    <submittedName>
        <fullName evidence="3">Alpha/beta fold hydrolase</fullName>
    </submittedName>
</protein>
<dbReference type="PANTHER" id="PTHR11487">
    <property type="entry name" value="THIOESTERASE"/>
    <property type="match status" value="1"/>
</dbReference>
<sequence>MNPATRHPALVCLQDAPEPALDLVVVPGAGCGPTYFHSWKGLLPAMWRVHAVCLPGRGSRYRDEPCRTLSAAADEVGDALAAARIQRPVFFGHSLGALLALEVAARRKDVDLLLTAACAPPAPAQPMPRRDIEEAELRAEIRGLVRATGVDPGELFDELVELGLEAMLVDLAMLDGYVPPASPVASAAVAYYGDADDVPAGSWADYATSSAQTVELLGNHEFPQSRPQPLLQHIARQVQRI</sequence>
<name>A0ABY7P580_9ACTN</name>
<dbReference type="InterPro" id="IPR029058">
    <property type="entry name" value="AB_hydrolase_fold"/>
</dbReference>
<evidence type="ECO:0000313" key="3">
    <source>
        <dbReference type="EMBL" id="WBO65114.1"/>
    </source>
</evidence>
<dbReference type="PANTHER" id="PTHR11487:SF0">
    <property type="entry name" value="S-ACYL FATTY ACID SYNTHASE THIOESTERASE, MEDIUM CHAIN"/>
    <property type="match status" value="1"/>
</dbReference>
<keyword evidence="3" id="KW-0378">Hydrolase</keyword>
<proteinExistence type="inferred from homology"/>
<feature type="domain" description="Thioesterase" evidence="2">
    <location>
        <begin position="23"/>
        <end position="236"/>
    </location>
</feature>
<accession>A0ABY7P580</accession>
<dbReference type="Pfam" id="PF00975">
    <property type="entry name" value="Thioesterase"/>
    <property type="match status" value="1"/>
</dbReference>
<keyword evidence="4" id="KW-1185">Reference proteome</keyword>
<reference evidence="3 4" key="1">
    <citation type="submission" date="2022-12" db="EMBL/GenBank/DDBJ databases">
        <authorList>
            <person name="Mo P."/>
        </authorList>
    </citation>
    <scope>NUCLEOTIDE SEQUENCE [LARGE SCALE GENOMIC DNA]</scope>
    <source>
        <strain evidence="3 4">HUAS 2-6</strain>
    </source>
</reference>
<dbReference type="InterPro" id="IPR012223">
    <property type="entry name" value="TEII"/>
</dbReference>
<evidence type="ECO:0000259" key="2">
    <source>
        <dbReference type="Pfam" id="PF00975"/>
    </source>
</evidence>
<dbReference type="SUPFAM" id="SSF53474">
    <property type="entry name" value="alpha/beta-Hydrolases"/>
    <property type="match status" value="1"/>
</dbReference>
<dbReference type="Proteomes" id="UP001212326">
    <property type="component" value="Chromosome"/>
</dbReference>
<evidence type="ECO:0000313" key="4">
    <source>
        <dbReference type="Proteomes" id="UP001212326"/>
    </source>
</evidence>
<dbReference type="EMBL" id="CP115300">
    <property type="protein sequence ID" value="WBO65114.1"/>
    <property type="molecule type" value="Genomic_DNA"/>
</dbReference>
<comment type="similarity">
    <text evidence="1">Belongs to the thioesterase family.</text>
</comment>
<dbReference type="InterPro" id="IPR001031">
    <property type="entry name" value="Thioesterase"/>
</dbReference>
<evidence type="ECO:0000256" key="1">
    <source>
        <dbReference type="ARBA" id="ARBA00007169"/>
    </source>
</evidence>
<dbReference type="RefSeq" id="WP_270082736.1">
    <property type="nucleotide sequence ID" value="NZ_CP115300.1"/>
</dbReference>
<gene>
    <name evidence="3" type="ORF">O1G22_20895</name>
</gene>
<dbReference type="Gene3D" id="3.40.50.1820">
    <property type="entry name" value="alpha/beta hydrolase"/>
    <property type="match status" value="1"/>
</dbReference>
<organism evidence="3 4">
    <name type="scientific">Streptomyces camelliae</name>
    <dbReference type="NCBI Taxonomy" id="3004093"/>
    <lineage>
        <taxon>Bacteria</taxon>
        <taxon>Bacillati</taxon>
        <taxon>Actinomycetota</taxon>
        <taxon>Actinomycetes</taxon>
        <taxon>Kitasatosporales</taxon>
        <taxon>Streptomycetaceae</taxon>
        <taxon>Streptomyces</taxon>
    </lineage>
</organism>
<dbReference type="GO" id="GO:0016787">
    <property type="term" value="F:hydrolase activity"/>
    <property type="evidence" value="ECO:0007669"/>
    <property type="project" value="UniProtKB-KW"/>
</dbReference>